<evidence type="ECO:0000313" key="2">
    <source>
        <dbReference type="EMBL" id="KAK9805288.1"/>
    </source>
</evidence>
<protein>
    <submittedName>
        <fullName evidence="2">Uncharacterized protein</fullName>
    </submittedName>
</protein>
<reference evidence="2 3" key="1">
    <citation type="journal article" date="2024" name="Nat. Commun.">
        <title>Phylogenomics reveals the evolutionary origins of lichenization in chlorophyte algae.</title>
        <authorList>
            <person name="Puginier C."/>
            <person name="Libourel C."/>
            <person name="Otte J."/>
            <person name="Skaloud P."/>
            <person name="Haon M."/>
            <person name="Grisel S."/>
            <person name="Petersen M."/>
            <person name="Berrin J.G."/>
            <person name="Delaux P.M."/>
            <person name="Dal Grande F."/>
            <person name="Keller J."/>
        </authorList>
    </citation>
    <scope>NUCLEOTIDE SEQUENCE [LARGE SCALE GENOMIC DNA]</scope>
    <source>
        <strain evidence="2 3">SAG 2043</strain>
    </source>
</reference>
<dbReference type="Proteomes" id="UP001489004">
    <property type="component" value="Unassembled WGS sequence"/>
</dbReference>
<feature type="region of interest" description="Disordered" evidence="1">
    <location>
        <begin position="304"/>
        <end position="364"/>
    </location>
</feature>
<keyword evidence="3" id="KW-1185">Reference proteome</keyword>
<sequence length="364" mass="40706">MRSVWTPARGHPDGTVRVECPEWLETGIPFSILKDAVGKEKMDELDDLLQQFHWAEEHVPGEEDSDTVYWRPRYHWFVHLAAGGVGANGTIRITGGESDDELFVGSEDEPSIELVENSHRCDFPGCGKESHQEVYANVKENMQRSWCLGLLLYVVPPGVIWRHDGCEHVKTHGSKSGRPENSCGQVLVMWVKDEDAVTAVMQPEYQRRALAVLERIKEAGLKPKELPPQATYRLVVEGGRLWRKPARGDKVLVPEVHSCPPAPDQPNALQPAAPLPECLVKLMTEDARLSRLLALREREARDEFLRGDAQAAGSGEEEEDYEEGDEQDSEEEAEAEEDYGEGDGQTSDEDDGEADEDDYSDSDT</sequence>
<evidence type="ECO:0000256" key="1">
    <source>
        <dbReference type="SAM" id="MobiDB-lite"/>
    </source>
</evidence>
<dbReference type="AlphaFoldDB" id="A0AAW1PA37"/>
<feature type="compositionally biased region" description="Acidic residues" evidence="1">
    <location>
        <begin position="315"/>
        <end position="364"/>
    </location>
</feature>
<organism evidence="2 3">
    <name type="scientific">[Myrmecia] bisecta</name>
    <dbReference type="NCBI Taxonomy" id="41462"/>
    <lineage>
        <taxon>Eukaryota</taxon>
        <taxon>Viridiplantae</taxon>
        <taxon>Chlorophyta</taxon>
        <taxon>core chlorophytes</taxon>
        <taxon>Trebouxiophyceae</taxon>
        <taxon>Trebouxiales</taxon>
        <taxon>Trebouxiaceae</taxon>
        <taxon>Myrmecia</taxon>
    </lineage>
</organism>
<comment type="caution">
    <text evidence="2">The sequence shown here is derived from an EMBL/GenBank/DDBJ whole genome shotgun (WGS) entry which is preliminary data.</text>
</comment>
<evidence type="ECO:0000313" key="3">
    <source>
        <dbReference type="Proteomes" id="UP001489004"/>
    </source>
</evidence>
<name>A0AAW1PA37_9CHLO</name>
<proteinExistence type="predicted"/>
<dbReference type="EMBL" id="JALJOR010000016">
    <property type="protein sequence ID" value="KAK9805288.1"/>
    <property type="molecule type" value="Genomic_DNA"/>
</dbReference>
<gene>
    <name evidence="2" type="ORF">WJX72_011327</name>
</gene>
<accession>A0AAW1PA37</accession>